<evidence type="ECO:0000256" key="14">
    <source>
        <dbReference type="RuleBase" id="RU004447"/>
    </source>
</evidence>
<keyword evidence="20" id="KW-1185">Reference proteome</keyword>
<dbReference type="InterPro" id="IPR001431">
    <property type="entry name" value="Pept_M16_Zn_BS"/>
</dbReference>
<evidence type="ECO:0000256" key="8">
    <source>
        <dbReference type="ARBA" id="ARBA00022801"/>
    </source>
</evidence>
<dbReference type="InterPro" id="IPR011249">
    <property type="entry name" value="Metalloenz_LuxS/M16"/>
</dbReference>
<evidence type="ECO:0000259" key="16">
    <source>
        <dbReference type="Pfam" id="PF05193"/>
    </source>
</evidence>
<accession>A0ABN0WZE2</accession>
<sequence length="919" mass="104514">MIISTYDRCHYRHLKLDNGLNVLLVQDPDSRKSAACAAIAMGHFQDPTHCQGLAHLLEHMLFLGSQSYPVANHLADYLSLNGGHVNAWTGTEQSSFYFDAFNSGFAHALEQFSAMLSKPLFDPQAISSELNAIDAEFRLKQQDDLRRLYQVHKETCNPAHPFSKFSVGNQEIFGQFSAGQLQQMLMQLHQKYYRAGNMSLSLVSDMTLDEQEDLCRRYFAALPHGKTNEANAYPPLYLPEQLGVILNITPLKTARRLIVSFALEDVHQYYLSKPLNLISHLIGDEGPGSLLCYLRNQGWATSLSAGGGIQGSNFKDFNVSMQLTPLGAAHWQEVVKALFSCLQLIRQQGITQWRFDERQAFGQMAFDFHDKPKAMDMASHLATQLHFYPPQHLLSGEYLMDTFAPELIKHMLEQMTPDNMRLKLILPDQVTDRAARWYQTPYSISPLPTDFIKQCRQPKEIDELRLPEPNPYLSVHTQLNEVDQRFLLPVKLCSTNNLSFWFCQDDEFRQPKGELYLSFDSQAVMQGANLCAYKRIWTAMVQERLNQDFYQASIAGLHFHFYAHQGGFSLHTSGFSHQQFTMAEQMLRQIVRFDYTRDEFEQAKTRQIQAMQNSLLNKPVNRLFSHLSVLMQPLSFSMEDMLPMVEDADFAQMQNQHTHLLAALHLEAFAHGDWSESDTQAFAQTLQQGELAEKLRIGTLPRQVIALTDNYQLAVPCQADDNAVLLYFQTPCADVECIALTILTEQLLAAPFFNQLRTQKQLGYLVGSGYMPYNQHPGMGFYIQSPQYDNATLVREIRDFLHQSLAGIASISESDWQAIKQGIAKQLISKDTGLSMRSQRLWLAIGNEDLNFDQPQRLSKQILALSREQVLHFCQGFNASNGFGSVLLYSTQSDQSAQPLQGVHIDNLPQFKANARLIR</sequence>
<evidence type="ECO:0000256" key="11">
    <source>
        <dbReference type="ARBA" id="ARBA00029597"/>
    </source>
</evidence>
<evidence type="ECO:0000256" key="12">
    <source>
        <dbReference type="ARBA" id="ARBA00031184"/>
    </source>
</evidence>
<dbReference type="RefSeq" id="WP_343843246.1">
    <property type="nucleotide sequence ID" value="NZ_BAAAEI010000006.1"/>
</dbReference>
<dbReference type="InterPro" id="IPR007863">
    <property type="entry name" value="Peptidase_M16_C"/>
</dbReference>
<evidence type="ECO:0000256" key="5">
    <source>
        <dbReference type="ARBA" id="ARBA00017565"/>
    </source>
</evidence>
<dbReference type="Pfam" id="PF16187">
    <property type="entry name" value="Peptidase_M16_M"/>
    <property type="match status" value="1"/>
</dbReference>
<name>A0ABN0WZE2_9ALTE</name>
<keyword evidence="6" id="KW-0645">Protease</keyword>
<dbReference type="Pfam" id="PF05193">
    <property type="entry name" value="Peptidase_M16_C"/>
    <property type="match status" value="1"/>
</dbReference>
<dbReference type="PROSITE" id="PS00143">
    <property type="entry name" value="INSULINASE"/>
    <property type="match status" value="1"/>
</dbReference>
<evidence type="ECO:0000313" key="19">
    <source>
        <dbReference type="EMBL" id="GAA0350265.1"/>
    </source>
</evidence>
<evidence type="ECO:0000256" key="2">
    <source>
        <dbReference type="ARBA" id="ARBA00002184"/>
    </source>
</evidence>
<evidence type="ECO:0000259" key="17">
    <source>
        <dbReference type="Pfam" id="PF16187"/>
    </source>
</evidence>
<dbReference type="InterPro" id="IPR011765">
    <property type="entry name" value="Pept_M16_N"/>
</dbReference>
<dbReference type="Pfam" id="PF00675">
    <property type="entry name" value="Peptidase_M16"/>
    <property type="match status" value="1"/>
</dbReference>
<dbReference type="EMBL" id="BAAAEI010000006">
    <property type="protein sequence ID" value="GAA0350265.1"/>
    <property type="molecule type" value="Genomic_DNA"/>
</dbReference>
<dbReference type="PANTHER" id="PTHR43690">
    <property type="entry name" value="NARDILYSIN"/>
    <property type="match status" value="1"/>
</dbReference>
<dbReference type="InterPro" id="IPR050626">
    <property type="entry name" value="Peptidase_M16"/>
</dbReference>
<evidence type="ECO:0000313" key="20">
    <source>
        <dbReference type="Proteomes" id="UP001501757"/>
    </source>
</evidence>
<evidence type="ECO:0000259" key="18">
    <source>
        <dbReference type="Pfam" id="PF22456"/>
    </source>
</evidence>
<protein>
    <recommendedName>
        <fullName evidence="5">Protease 3</fullName>
        <ecNumber evidence="4">3.4.24.55</ecNumber>
    </recommendedName>
    <alternativeName>
        <fullName evidence="13">Pitrilysin</fullName>
    </alternativeName>
    <alternativeName>
        <fullName evidence="12">Protease III</fullName>
    </alternativeName>
    <alternativeName>
        <fullName evidence="11">Protease pi</fullName>
    </alternativeName>
</protein>
<feature type="domain" description="Peptidase M16 N-terminal" evidence="15">
    <location>
        <begin position="22"/>
        <end position="153"/>
    </location>
</feature>
<keyword evidence="9" id="KW-0862">Zinc</keyword>
<feature type="domain" description="Peptidase M16 middle/third" evidence="17">
    <location>
        <begin position="366"/>
        <end position="642"/>
    </location>
</feature>
<evidence type="ECO:0000256" key="6">
    <source>
        <dbReference type="ARBA" id="ARBA00022670"/>
    </source>
</evidence>
<evidence type="ECO:0000256" key="4">
    <source>
        <dbReference type="ARBA" id="ARBA00012449"/>
    </source>
</evidence>
<evidence type="ECO:0000256" key="13">
    <source>
        <dbReference type="ARBA" id="ARBA00033450"/>
    </source>
</evidence>
<reference evidence="19 20" key="1">
    <citation type="journal article" date="2019" name="Int. J. Syst. Evol. Microbiol.">
        <title>The Global Catalogue of Microorganisms (GCM) 10K type strain sequencing project: providing services to taxonomists for standard genome sequencing and annotation.</title>
        <authorList>
            <consortium name="The Broad Institute Genomics Platform"/>
            <consortium name="The Broad Institute Genome Sequencing Center for Infectious Disease"/>
            <person name="Wu L."/>
            <person name="Ma J."/>
        </authorList>
    </citation>
    <scope>NUCLEOTIDE SEQUENCE [LARGE SCALE GENOMIC DNA]</scope>
    <source>
        <strain evidence="19 20">JCM 13378</strain>
    </source>
</reference>
<evidence type="ECO:0000256" key="1">
    <source>
        <dbReference type="ARBA" id="ARBA00001947"/>
    </source>
</evidence>
<comment type="similarity">
    <text evidence="3 14">Belongs to the peptidase M16 family.</text>
</comment>
<keyword evidence="10" id="KW-0482">Metalloprotease</keyword>
<comment type="caution">
    <text evidence="19">The sequence shown here is derived from an EMBL/GenBank/DDBJ whole genome shotgun (WGS) entry which is preliminary data.</text>
</comment>
<evidence type="ECO:0000256" key="3">
    <source>
        <dbReference type="ARBA" id="ARBA00007261"/>
    </source>
</evidence>
<dbReference type="InterPro" id="IPR054734">
    <property type="entry name" value="PqqF-like_C_4"/>
</dbReference>
<keyword evidence="8" id="KW-0378">Hydrolase</keyword>
<dbReference type="SUPFAM" id="SSF63411">
    <property type="entry name" value="LuxS/MPP-like metallohydrolase"/>
    <property type="match status" value="4"/>
</dbReference>
<comment type="function">
    <text evidence="2">Endopeptidase that degrades small peptides of less than 7 kDa, such as glucagon and insulin.</text>
</comment>
<feature type="domain" description="Coenzyme PQQ synthesis protein F-like C-terminal lobe" evidence="18">
    <location>
        <begin position="743"/>
        <end position="842"/>
    </location>
</feature>
<evidence type="ECO:0000256" key="9">
    <source>
        <dbReference type="ARBA" id="ARBA00022833"/>
    </source>
</evidence>
<dbReference type="Pfam" id="PF22456">
    <property type="entry name" value="PqqF-like_C_4"/>
    <property type="match status" value="1"/>
</dbReference>
<keyword evidence="7" id="KW-0479">Metal-binding</keyword>
<proteinExistence type="inferred from homology"/>
<feature type="domain" description="Peptidase M16 C-terminal" evidence="16">
    <location>
        <begin position="183"/>
        <end position="358"/>
    </location>
</feature>
<comment type="cofactor">
    <cofactor evidence="1">
        <name>Zn(2+)</name>
        <dbReference type="ChEBI" id="CHEBI:29105"/>
    </cofactor>
</comment>
<evidence type="ECO:0000256" key="10">
    <source>
        <dbReference type="ARBA" id="ARBA00023049"/>
    </source>
</evidence>
<evidence type="ECO:0000259" key="15">
    <source>
        <dbReference type="Pfam" id="PF00675"/>
    </source>
</evidence>
<organism evidence="19 20">
    <name type="scientific">Bowmanella denitrificans</name>
    <dbReference type="NCBI Taxonomy" id="366582"/>
    <lineage>
        <taxon>Bacteria</taxon>
        <taxon>Pseudomonadati</taxon>
        <taxon>Pseudomonadota</taxon>
        <taxon>Gammaproteobacteria</taxon>
        <taxon>Alteromonadales</taxon>
        <taxon>Alteromonadaceae</taxon>
        <taxon>Bowmanella</taxon>
    </lineage>
</organism>
<dbReference type="InterPro" id="IPR032632">
    <property type="entry name" value="Peptidase_M16_M"/>
</dbReference>
<dbReference type="EC" id="3.4.24.55" evidence="4"/>
<gene>
    <name evidence="19" type="ORF">GCM10009092_13320</name>
</gene>
<evidence type="ECO:0000256" key="7">
    <source>
        <dbReference type="ARBA" id="ARBA00022723"/>
    </source>
</evidence>
<dbReference type="Gene3D" id="3.30.830.10">
    <property type="entry name" value="Metalloenzyme, LuxS/M16 peptidase-like"/>
    <property type="match status" value="4"/>
</dbReference>
<dbReference type="PANTHER" id="PTHR43690:SF18">
    <property type="entry name" value="INSULIN-DEGRADING ENZYME-RELATED"/>
    <property type="match status" value="1"/>
</dbReference>
<dbReference type="Proteomes" id="UP001501757">
    <property type="component" value="Unassembled WGS sequence"/>
</dbReference>